<keyword evidence="4" id="KW-1185">Reference proteome</keyword>
<dbReference type="Gene3D" id="2.60.120.10">
    <property type="entry name" value="Jelly Rolls"/>
    <property type="match status" value="1"/>
</dbReference>
<evidence type="ECO:0000256" key="1">
    <source>
        <dbReference type="ARBA" id="ARBA00022723"/>
    </source>
</evidence>
<dbReference type="Pfam" id="PF07883">
    <property type="entry name" value="Cupin_2"/>
    <property type="match status" value="1"/>
</dbReference>
<dbReference type="RefSeq" id="WP_009538805.1">
    <property type="nucleotide sequence ID" value="NZ_ANHY01000003.1"/>
</dbReference>
<reference evidence="3 4" key="1">
    <citation type="journal article" date="2013" name="Genome Announc.">
        <title>Draft Genome Sequence of an Alphaproteobacterium, Caenispirillum salinarum AK4(T), Isolated from a Solar Saltern.</title>
        <authorList>
            <person name="Khatri I."/>
            <person name="Singh A."/>
            <person name="Korpole S."/>
            <person name="Pinnaka A.K."/>
            <person name="Subramanian S."/>
        </authorList>
    </citation>
    <scope>NUCLEOTIDE SEQUENCE [LARGE SCALE GENOMIC DNA]</scope>
    <source>
        <strain evidence="3 4">AK4</strain>
    </source>
</reference>
<dbReference type="SUPFAM" id="SSF51182">
    <property type="entry name" value="RmlC-like cupins"/>
    <property type="match status" value="1"/>
</dbReference>
<dbReference type="AlphaFoldDB" id="K9H423"/>
<dbReference type="InterPro" id="IPR011051">
    <property type="entry name" value="RmlC_Cupin_sf"/>
</dbReference>
<dbReference type="PANTHER" id="PTHR35848:SF9">
    <property type="entry name" value="SLL1358 PROTEIN"/>
    <property type="match status" value="1"/>
</dbReference>
<evidence type="ECO:0000259" key="2">
    <source>
        <dbReference type="Pfam" id="PF07883"/>
    </source>
</evidence>
<dbReference type="STRING" id="1238182.C882_2395"/>
<dbReference type="InterPro" id="IPR051610">
    <property type="entry name" value="GPI/OXD"/>
</dbReference>
<name>K9H423_9PROT</name>
<dbReference type="InterPro" id="IPR014710">
    <property type="entry name" value="RmlC-like_jellyroll"/>
</dbReference>
<organism evidence="3 4">
    <name type="scientific">Caenispirillum salinarum AK4</name>
    <dbReference type="NCBI Taxonomy" id="1238182"/>
    <lineage>
        <taxon>Bacteria</taxon>
        <taxon>Pseudomonadati</taxon>
        <taxon>Pseudomonadota</taxon>
        <taxon>Alphaproteobacteria</taxon>
        <taxon>Rhodospirillales</taxon>
        <taxon>Novispirillaceae</taxon>
        <taxon>Caenispirillum</taxon>
    </lineage>
</organism>
<dbReference type="InterPro" id="IPR013096">
    <property type="entry name" value="Cupin_2"/>
</dbReference>
<sequence length="125" mass="13866">MPGKQVHDGPLPLVMNRETADAYYWNDGQCQAWRLLEGQDLTVVEEVMPPGTAEQRHSHTFSRQFFYVLQGEAVMDVAERTHALGPGDGVMVAPKQAHAIRNDSDGELRVLVISAPRATGDRTPR</sequence>
<accession>K9H423</accession>
<dbReference type="eggNOG" id="COG0662">
    <property type="taxonomic scope" value="Bacteria"/>
</dbReference>
<comment type="caution">
    <text evidence="3">The sequence shown here is derived from an EMBL/GenBank/DDBJ whole genome shotgun (WGS) entry which is preliminary data.</text>
</comment>
<evidence type="ECO:0000313" key="3">
    <source>
        <dbReference type="EMBL" id="EKV32317.1"/>
    </source>
</evidence>
<dbReference type="Proteomes" id="UP000009881">
    <property type="component" value="Unassembled WGS sequence"/>
</dbReference>
<dbReference type="EMBL" id="ANHY01000003">
    <property type="protein sequence ID" value="EKV32317.1"/>
    <property type="molecule type" value="Genomic_DNA"/>
</dbReference>
<dbReference type="PANTHER" id="PTHR35848">
    <property type="entry name" value="OXALATE-BINDING PROTEIN"/>
    <property type="match status" value="1"/>
</dbReference>
<proteinExistence type="predicted"/>
<keyword evidence="1" id="KW-0479">Metal-binding</keyword>
<feature type="domain" description="Cupin type-2" evidence="2">
    <location>
        <begin position="46"/>
        <end position="113"/>
    </location>
</feature>
<dbReference type="GO" id="GO:0046872">
    <property type="term" value="F:metal ion binding"/>
    <property type="evidence" value="ECO:0007669"/>
    <property type="project" value="UniProtKB-KW"/>
</dbReference>
<protein>
    <recommendedName>
        <fullName evidence="2">Cupin type-2 domain-containing protein</fullName>
    </recommendedName>
</protein>
<gene>
    <name evidence="3" type="ORF">C882_2395</name>
</gene>
<evidence type="ECO:0000313" key="4">
    <source>
        <dbReference type="Proteomes" id="UP000009881"/>
    </source>
</evidence>